<reference evidence="2" key="2">
    <citation type="journal article" date="2013" name="Nat. Commun.">
        <title>Genome of the Chinese tree shrew.</title>
        <authorList>
            <person name="Fan Y."/>
            <person name="Huang Z.Y."/>
            <person name="Cao C.C."/>
            <person name="Chen C.S."/>
            <person name="Chen Y.X."/>
            <person name="Fan D.D."/>
            <person name="He J."/>
            <person name="Hou H.L."/>
            <person name="Hu L."/>
            <person name="Hu X.T."/>
            <person name="Jiang X.T."/>
            <person name="Lai R."/>
            <person name="Lang Y.S."/>
            <person name="Liang B."/>
            <person name="Liao S.G."/>
            <person name="Mu D."/>
            <person name="Ma Y.Y."/>
            <person name="Niu Y.Y."/>
            <person name="Sun X.Q."/>
            <person name="Xia J.Q."/>
            <person name="Xiao J."/>
            <person name="Xiong Z.Q."/>
            <person name="Xu L."/>
            <person name="Yang L."/>
            <person name="Zhang Y."/>
            <person name="Zhao W."/>
            <person name="Zhao X.D."/>
            <person name="Zheng Y.T."/>
            <person name="Zhou J.M."/>
            <person name="Zhu Y.B."/>
            <person name="Zhang G.J."/>
            <person name="Wang J."/>
            <person name="Yao Y.G."/>
        </authorList>
    </citation>
    <scope>NUCLEOTIDE SEQUENCE [LARGE SCALE GENOMIC DNA]</scope>
</reference>
<reference evidence="2" key="1">
    <citation type="submission" date="2012-07" db="EMBL/GenBank/DDBJ databases">
        <title>Genome of the Chinese tree shrew, a rising model animal genetically related to primates.</title>
        <authorList>
            <person name="Zhang G."/>
            <person name="Fan Y."/>
            <person name="Yao Y."/>
            <person name="Huang Z."/>
        </authorList>
    </citation>
    <scope>NUCLEOTIDE SEQUENCE [LARGE SCALE GENOMIC DNA]</scope>
</reference>
<proteinExistence type="predicted"/>
<gene>
    <name evidence="1" type="ORF">TREES_T100016284</name>
</gene>
<sequence>MWILLVEQRIQLLADGAQGPSGVLQQLAKSPTELLTQKDHRGHPGFEETEYGYQAAKSSALVSAPLDFGPACGRLKGNQKPVSDTKTSSYFWDLTQQGDNPDRPGELPCREFQEPSHFLSGENDFVPVSVLARALLVTQCQTTGLWINFNDNRSASTCLNPAPYTRSRWQRVYQTELSR</sequence>
<accession>L9JDK3</accession>
<name>L9JDK3_TUPCH</name>
<protein>
    <submittedName>
        <fullName evidence="1">Uncharacterized protein</fullName>
    </submittedName>
</protein>
<keyword evidence="2" id="KW-1185">Reference proteome</keyword>
<evidence type="ECO:0000313" key="1">
    <source>
        <dbReference type="EMBL" id="ELW48443.1"/>
    </source>
</evidence>
<dbReference type="Proteomes" id="UP000011518">
    <property type="component" value="Unassembled WGS sequence"/>
</dbReference>
<evidence type="ECO:0000313" key="2">
    <source>
        <dbReference type="Proteomes" id="UP000011518"/>
    </source>
</evidence>
<dbReference type="EMBL" id="KB321045">
    <property type="protein sequence ID" value="ELW48443.1"/>
    <property type="molecule type" value="Genomic_DNA"/>
</dbReference>
<dbReference type="InParanoid" id="L9JDK3"/>
<dbReference type="AlphaFoldDB" id="L9JDK3"/>
<organism evidence="1 2">
    <name type="scientific">Tupaia chinensis</name>
    <name type="common">Chinese tree shrew</name>
    <name type="synonym">Tupaia belangeri chinensis</name>
    <dbReference type="NCBI Taxonomy" id="246437"/>
    <lineage>
        <taxon>Eukaryota</taxon>
        <taxon>Metazoa</taxon>
        <taxon>Chordata</taxon>
        <taxon>Craniata</taxon>
        <taxon>Vertebrata</taxon>
        <taxon>Euteleostomi</taxon>
        <taxon>Mammalia</taxon>
        <taxon>Eutheria</taxon>
        <taxon>Euarchontoglires</taxon>
        <taxon>Scandentia</taxon>
        <taxon>Tupaiidae</taxon>
        <taxon>Tupaia</taxon>
    </lineage>
</organism>